<evidence type="ECO:0000313" key="2">
    <source>
        <dbReference type="EMBL" id="GAP26311.1"/>
    </source>
</evidence>
<dbReference type="EMBL" id="CP017839">
    <property type="protein sequence ID" value="APB01746.1"/>
    <property type="molecule type" value="Genomic_DNA"/>
</dbReference>
<dbReference type="Gene3D" id="3.90.180.10">
    <property type="entry name" value="Medium-chain alcohol dehydrogenases, catalytic domain"/>
    <property type="match status" value="1"/>
</dbReference>
<reference evidence="2 3" key="2">
    <citation type="journal article" date="2016" name="Genome Announc.">
        <title>Draft Genome Sequence of Erythromycin- and Oxytetracycline-Sensitive Nocardia seriolae Strain U-1 (NBRC 110359).</title>
        <authorList>
            <person name="Imajoh M."/>
            <person name="Sukeda M."/>
            <person name="Shimizu M."/>
            <person name="Yamane J."/>
            <person name="Ohnishi K."/>
            <person name="Oshima S."/>
        </authorList>
    </citation>
    <scope>NUCLEOTIDE SEQUENCE [LARGE SCALE GENOMIC DNA]</scope>
    <source>
        <strain evidence="2 3">U-1</strain>
    </source>
</reference>
<dbReference type="InterPro" id="IPR011032">
    <property type="entry name" value="GroES-like_sf"/>
</dbReference>
<protein>
    <submittedName>
        <fullName evidence="2">Uncharacterized protein</fullName>
    </submittedName>
</protein>
<gene>
    <name evidence="1" type="ORF">NS506_07727</name>
    <name evidence="2" type="ORF">NSK11_contig00005-0039</name>
</gene>
<dbReference type="EMBL" id="BBYQ01000005">
    <property type="protein sequence ID" value="GAP26311.1"/>
    <property type="molecule type" value="Genomic_DNA"/>
</dbReference>
<proteinExistence type="predicted"/>
<keyword evidence="3" id="KW-1185">Reference proteome</keyword>
<organism evidence="2 3">
    <name type="scientific">Nocardia seriolae</name>
    <dbReference type="NCBI Taxonomy" id="37332"/>
    <lineage>
        <taxon>Bacteria</taxon>
        <taxon>Bacillati</taxon>
        <taxon>Actinomycetota</taxon>
        <taxon>Actinomycetes</taxon>
        <taxon>Mycobacteriales</taxon>
        <taxon>Nocardiaceae</taxon>
        <taxon>Nocardia</taxon>
    </lineage>
</organism>
<dbReference type="SUPFAM" id="SSF50129">
    <property type="entry name" value="GroES-like"/>
    <property type="match status" value="1"/>
</dbReference>
<evidence type="ECO:0000313" key="1">
    <source>
        <dbReference type="EMBL" id="APB01746.1"/>
    </source>
</evidence>
<reference evidence="3" key="1">
    <citation type="submission" date="2015-07" db="EMBL/GenBank/DDBJ databases">
        <title>Nocardia seriolae U-1 whole genome shotgun sequence.</title>
        <authorList>
            <person name="Imajoh M."/>
            <person name="Fukumoto Y."/>
            <person name="Sukeda M."/>
            <person name="Yamane J."/>
            <person name="Yamasaki K."/>
            <person name="Shimizu M."/>
            <person name="Ohnishi K."/>
            <person name="Oshima S."/>
        </authorList>
    </citation>
    <scope>NUCLEOTIDE SEQUENCE [LARGE SCALE GENOMIC DNA]</scope>
    <source>
        <strain evidence="3">U-1</strain>
    </source>
</reference>
<dbReference type="Proteomes" id="UP000180166">
    <property type="component" value="Chromosome"/>
</dbReference>
<dbReference type="AlphaFoldDB" id="A0ABC9YLI8"/>
<reference evidence="1 4" key="3">
    <citation type="submission" date="2016-10" db="EMBL/GenBank/DDBJ databases">
        <title>Genome sequence of Nocardia seriolae strain EM150506, isolated from Anguila japonica.</title>
        <authorList>
            <person name="Han H.-J."/>
        </authorList>
    </citation>
    <scope>NUCLEOTIDE SEQUENCE [LARGE SCALE GENOMIC DNA]</scope>
    <source>
        <strain evidence="1 4">EM150506</strain>
    </source>
</reference>
<accession>A0ABC9YLI8</accession>
<sequence>MKILKPKFMSDIISADGDVGFGRKALAMRRIQFSGRRLALVTTATELVPGPGQLLVRTELAGVHVGLVRGMQRDDCPGGGEIVGTVVAAGPGLSE</sequence>
<dbReference type="KEGG" id="nsr:NS506_07727"/>
<evidence type="ECO:0000313" key="4">
    <source>
        <dbReference type="Proteomes" id="UP000180166"/>
    </source>
</evidence>
<name>A0ABC9YLI8_9NOCA</name>
<evidence type="ECO:0000313" key="3">
    <source>
        <dbReference type="Proteomes" id="UP000037179"/>
    </source>
</evidence>
<dbReference type="Proteomes" id="UP000037179">
    <property type="component" value="Unassembled WGS sequence"/>
</dbReference>